<accession>A0AAD5UL84</accession>
<organism evidence="1 2">
    <name type="scientific">Boothiomyces macroporosus</name>
    <dbReference type="NCBI Taxonomy" id="261099"/>
    <lineage>
        <taxon>Eukaryota</taxon>
        <taxon>Fungi</taxon>
        <taxon>Fungi incertae sedis</taxon>
        <taxon>Chytridiomycota</taxon>
        <taxon>Chytridiomycota incertae sedis</taxon>
        <taxon>Chytridiomycetes</taxon>
        <taxon>Rhizophydiales</taxon>
        <taxon>Terramycetaceae</taxon>
        <taxon>Boothiomyces</taxon>
    </lineage>
</organism>
<gene>
    <name evidence="1" type="ORF">HK103_006524</name>
</gene>
<dbReference type="Pfam" id="PF19714">
    <property type="entry name" value="DUF6209"/>
    <property type="match status" value="1"/>
</dbReference>
<proteinExistence type="predicted"/>
<reference evidence="1" key="1">
    <citation type="submission" date="2020-05" db="EMBL/GenBank/DDBJ databases">
        <title>Phylogenomic resolution of chytrid fungi.</title>
        <authorList>
            <person name="Stajich J.E."/>
            <person name="Amses K."/>
            <person name="Simmons R."/>
            <person name="Seto K."/>
            <person name="Myers J."/>
            <person name="Bonds A."/>
            <person name="Quandt C.A."/>
            <person name="Barry K."/>
            <person name="Liu P."/>
            <person name="Grigoriev I."/>
            <person name="Longcore J.E."/>
            <person name="James T.Y."/>
        </authorList>
    </citation>
    <scope>NUCLEOTIDE SEQUENCE</scope>
    <source>
        <strain evidence="1">PLAUS21</strain>
    </source>
</reference>
<dbReference type="Proteomes" id="UP001210925">
    <property type="component" value="Unassembled WGS sequence"/>
</dbReference>
<dbReference type="InterPro" id="IPR046181">
    <property type="entry name" value="DUF6209"/>
</dbReference>
<name>A0AAD5UL84_9FUNG</name>
<dbReference type="AlphaFoldDB" id="A0AAD5UL84"/>
<evidence type="ECO:0000313" key="2">
    <source>
        <dbReference type="Proteomes" id="UP001210925"/>
    </source>
</evidence>
<comment type="caution">
    <text evidence="1">The sequence shown here is derived from an EMBL/GenBank/DDBJ whole genome shotgun (WGS) entry which is preliminary data.</text>
</comment>
<dbReference type="EMBL" id="JADGKB010000007">
    <property type="protein sequence ID" value="KAJ3261215.1"/>
    <property type="molecule type" value="Genomic_DNA"/>
</dbReference>
<keyword evidence="2" id="KW-1185">Reference proteome</keyword>
<protein>
    <submittedName>
        <fullName evidence="1">Uncharacterized protein</fullName>
    </submittedName>
</protein>
<evidence type="ECO:0000313" key="1">
    <source>
        <dbReference type="EMBL" id="KAJ3261215.1"/>
    </source>
</evidence>
<sequence>MKTAMIFTLFNLINSTPIDIHYNQSPVYIDFHADYTTDVQGTLAATSEHVLIQYDLNRSACAGANYIEANIRNGGQDSSFVLAFVADGTFKHFAPDIAPLKEGSLEVWFICDIPTGNGTSSISHWDSNYGKNWVFTVEA</sequence>